<dbReference type="AlphaFoldDB" id="A0AAW1U2N8"/>
<evidence type="ECO:0000256" key="1">
    <source>
        <dbReference type="SAM" id="MobiDB-lite"/>
    </source>
</evidence>
<feature type="compositionally biased region" description="Polar residues" evidence="1">
    <location>
        <begin position="86"/>
        <end position="95"/>
    </location>
</feature>
<name>A0AAW1U2N8_9CUCU</name>
<keyword evidence="3" id="KW-1185">Reference proteome</keyword>
<feature type="region of interest" description="Disordered" evidence="1">
    <location>
        <begin position="69"/>
        <end position="95"/>
    </location>
</feature>
<organism evidence="2 3">
    <name type="scientific">Henosepilachna vigintioctopunctata</name>
    <dbReference type="NCBI Taxonomy" id="420089"/>
    <lineage>
        <taxon>Eukaryota</taxon>
        <taxon>Metazoa</taxon>
        <taxon>Ecdysozoa</taxon>
        <taxon>Arthropoda</taxon>
        <taxon>Hexapoda</taxon>
        <taxon>Insecta</taxon>
        <taxon>Pterygota</taxon>
        <taxon>Neoptera</taxon>
        <taxon>Endopterygota</taxon>
        <taxon>Coleoptera</taxon>
        <taxon>Polyphaga</taxon>
        <taxon>Cucujiformia</taxon>
        <taxon>Coccinelloidea</taxon>
        <taxon>Coccinellidae</taxon>
        <taxon>Epilachninae</taxon>
        <taxon>Epilachnini</taxon>
        <taxon>Henosepilachna</taxon>
    </lineage>
</organism>
<sequence>MSKKQSQNSRPDGEYIETPRPRQNKQSPGPLSKRVWGATADELLLDSMDLITELMRTWEGGEAKCYRCKHEDGDASDSSSGDEYENSSQITGRKK</sequence>
<evidence type="ECO:0000313" key="2">
    <source>
        <dbReference type="EMBL" id="KAK9876818.1"/>
    </source>
</evidence>
<evidence type="ECO:0000313" key="3">
    <source>
        <dbReference type="Proteomes" id="UP001431783"/>
    </source>
</evidence>
<dbReference type="EMBL" id="JARQZJ010000038">
    <property type="protein sequence ID" value="KAK9876818.1"/>
    <property type="molecule type" value="Genomic_DNA"/>
</dbReference>
<accession>A0AAW1U2N8</accession>
<proteinExistence type="predicted"/>
<dbReference type="Proteomes" id="UP001431783">
    <property type="component" value="Unassembled WGS sequence"/>
</dbReference>
<reference evidence="2 3" key="1">
    <citation type="submission" date="2023-03" db="EMBL/GenBank/DDBJ databases">
        <title>Genome insight into feeding habits of ladybird beetles.</title>
        <authorList>
            <person name="Li H.-S."/>
            <person name="Huang Y.-H."/>
            <person name="Pang H."/>
        </authorList>
    </citation>
    <scope>NUCLEOTIDE SEQUENCE [LARGE SCALE GENOMIC DNA]</scope>
    <source>
        <strain evidence="2">SYSU_2023b</strain>
        <tissue evidence="2">Whole body</tissue>
    </source>
</reference>
<protein>
    <submittedName>
        <fullName evidence="2">Uncharacterized protein</fullName>
    </submittedName>
</protein>
<gene>
    <name evidence="2" type="ORF">WA026_015056</name>
</gene>
<feature type="region of interest" description="Disordered" evidence="1">
    <location>
        <begin position="1"/>
        <end position="35"/>
    </location>
</feature>
<feature type="compositionally biased region" description="Basic and acidic residues" evidence="1">
    <location>
        <begin position="11"/>
        <end position="20"/>
    </location>
</feature>
<feature type="compositionally biased region" description="Polar residues" evidence="1">
    <location>
        <begin position="1"/>
        <end position="10"/>
    </location>
</feature>
<comment type="caution">
    <text evidence="2">The sequence shown here is derived from an EMBL/GenBank/DDBJ whole genome shotgun (WGS) entry which is preliminary data.</text>
</comment>